<sequence length="136" mass="15155">MVRLIMGVKGSGKTKQLIELVNAAAKDEPGNVVCIEAGTIMTYDIHYHIRLIDAVEYKIDSYEVFRGFISGLYAGNYDISHVFIDNLCKIVGDDCGHETEQFLAWLDQFGEKNNMKFTCTISADASTATDGMLKYL</sequence>
<evidence type="ECO:0000313" key="2">
    <source>
        <dbReference type="Proteomes" id="UP000515960"/>
    </source>
</evidence>
<proteinExistence type="predicted"/>
<dbReference type="Proteomes" id="UP000515960">
    <property type="component" value="Chromosome"/>
</dbReference>
<accession>A0A7G9B3J6</accession>
<evidence type="ECO:0008006" key="3">
    <source>
        <dbReference type="Google" id="ProtNLM"/>
    </source>
</evidence>
<dbReference type="KEGG" id="ohi:H8790_11900"/>
<dbReference type="EMBL" id="CP060490">
    <property type="protein sequence ID" value="QNL44127.1"/>
    <property type="molecule type" value="Genomic_DNA"/>
</dbReference>
<dbReference type="SUPFAM" id="SSF52540">
    <property type="entry name" value="P-loop containing nucleoside triphosphate hydrolases"/>
    <property type="match status" value="1"/>
</dbReference>
<keyword evidence="2" id="KW-1185">Reference proteome</keyword>
<dbReference type="AlphaFoldDB" id="A0A7G9B3J6"/>
<reference evidence="1 2" key="1">
    <citation type="submission" date="2020-08" db="EMBL/GenBank/DDBJ databases">
        <authorList>
            <person name="Liu C."/>
            <person name="Sun Q."/>
        </authorList>
    </citation>
    <scope>NUCLEOTIDE SEQUENCE [LARGE SCALE GENOMIC DNA]</scope>
    <source>
        <strain evidence="1 2">NSJ-62</strain>
    </source>
</reference>
<dbReference type="RefSeq" id="WP_187332728.1">
    <property type="nucleotide sequence ID" value="NZ_CP060490.1"/>
</dbReference>
<organism evidence="1 2">
    <name type="scientific">Oscillibacter hominis</name>
    <dbReference type="NCBI Taxonomy" id="2763056"/>
    <lineage>
        <taxon>Bacteria</taxon>
        <taxon>Bacillati</taxon>
        <taxon>Bacillota</taxon>
        <taxon>Clostridia</taxon>
        <taxon>Eubacteriales</taxon>
        <taxon>Oscillospiraceae</taxon>
        <taxon>Oscillibacter</taxon>
    </lineage>
</organism>
<gene>
    <name evidence="1" type="ORF">H8790_11900</name>
</gene>
<name>A0A7G9B3J6_9FIRM</name>
<evidence type="ECO:0000313" key="1">
    <source>
        <dbReference type="EMBL" id="QNL44127.1"/>
    </source>
</evidence>
<dbReference type="InterPro" id="IPR027417">
    <property type="entry name" value="P-loop_NTPase"/>
</dbReference>
<protein>
    <recommendedName>
        <fullName evidence="3">Twitching motility protein PilT</fullName>
    </recommendedName>
</protein>